<proteinExistence type="predicted"/>
<dbReference type="Proteomes" id="UP000194136">
    <property type="component" value="Chromosome 1"/>
</dbReference>
<keyword evidence="2" id="KW-1185">Reference proteome</keyword>
<reference evidence="1 2" key="1">
    <citation type="submission" date="2016-10" db="EMBL/GenBank/DDBJ databases">
        <title>The High Quality Genome of Vibrio splendidus K08M4.</title>
        <authorList>
            <person name="Wendling C."/>
            <person name="Chibani C.M."/>
            <person name="Hertel R."/>
            <person name="Sproer C."/>
            <person name="Bunk B."/>
            <person name="Overmann J."/>
            <person name="Roth O."/>
            <person name="Liesegang H."/>
        </authorList>
    </citation>
    <scope>NUCLEOTIDE SEQUENCE [LARGE SCALE GENOMIC DNA]</scope>
    <source>
        <strain evidence="1 2">K08M4</strain>
    </source>
</reference>
<dbReference type="RefSeq" id="WP_086048994.1">
    <property type="nucleotide sequence ID" value="NZ_CP017916.1"/>
</dbReference>
<gene>
    <name evidence="1" type="ORF">K08M4_08970</name>
</gene>
<evidence type="ECO:0000313" key="1">
    <source>
        <dbReference type="EMBL" id="ARP37659.1"/>
    </source>
</evidence>
<dbReference type="AlphaFoldDB" id="A0AA34TMU0"/>
<evidence type="ECO:0008006" key="3">
    <source>
        <dbReference type="Google" id="ProtNLM"/>
    </source>
</evidence>
<sequence>MKRLISVFMILLLTACTTVESEQEVKFQCQAPATLEFNIKGLKPTAESECFFGELSIIEGGSDKHELEFCANSSSQEYDFKAEFSSQPNVFNSLHSSVGKRASISFVETLNYLREETYIANFNVDCVE</sequence>
<organism evidence="1 2">
    <name type="scientific">Vibrio syngnathi</name>
    <dbReference type="NCBI Taxonomy" id="3034029"/>
    <lineage>
        <taxon>Bacteria</taxon>
        <taxon>Pseudomonadati</taxon>
        <taxon>Pseudomonadota</taxon>
        <taxon>Gammaproteobacteria</taxon>
        <taxon>Vibrionales</taxon>
        <taxon>Vibrionaceae</taxon>
        <taxon>Vibrio</taxon>
    </lineage>
</organism>
<accession>A0AA34TMU0</accession>
<dbReference type="KEGG" id="vsy:K08M4_08970"/>
<protein>
    <recommendedName>
        <fullName evidence="3">Lipoprotein</fullName>
    </recommendedName>
</protein>
<dbReference type="EMBL" id="CP017916">
    <property type="protein sequence ID" value="ARP37659.1"/>
    <property type="molecule type" value="Genomic_DNA"/>
</dbReference>
<dbReference type="PROSITE" id="PS51257">
    <property type="entry name" value="PROKAR_LIPOPROTEIN"/>
    <property type="match status" value="1"/>
</dbReference>
<name>A0AA34TMU0_9VIBR</name>
<evidence type="ECO:0000313" key="2">
    <source>
        <dbReference type="Proteomes" id="UP000194136"/>
    </source>
</evidence>